<keyword evidence="5 11" id="KW-0808">Transferase</keyword>
<dbReference type="EC" id="2.7.1.180" evidence="2 11"/>
<feature type="signal peptide" evidence="13">
    <location>
        <begin position="1"/>
        <end position="24"/>
    </location>
</feature>
<dbReference type="GO" id="GO:0016740">
    <property type="term" value="F:transferase activity"/>
    <property type="evidence" value="ECO:0007669"/>
    <property type="project" value="UniProtKB-KW"/>
</dbReference>
<evidence type="ECO:0000256" key="12">
    <source>
        <dbReference type="SAM" id="Coils"/>
    </source>
</evidence>
<dbReference type="PANTHER" id="PTHR30040">
    <property type="entry name" value="THIAMINE BIOSYNTHESIS LIPOPROTEIN APBE"/>
    <property type="match status" value="1"/>
</dbReference>
<dbReference type="RefSeq" id="WP_252914170.1">
    <property type="nucleotide sequence ID" value="NZ_JAAAML010000001.1"/>
</dbReference>
<feature type="chain" id="PRO_5045091556" description="FAD:protein FMN transferase" evidence="13">
    <location>
        <begin position="25"/>
        <end position="314"/>
    </location>
</feature>
<name>A0ABT1CK59_9HYPH</name>
<reference evidence="14 15" key="1">
    <citation type="submission" date="2020-01" db="EMBL/GenBank/DDBJ databases">
        <title>Genomes of bacteria type strains.</title>
        <authorList>
            <person name="Chen J."/>
            <person name="Zhu S."/>
            <person name="Yang J."/>
        </authorList>
    </citation>
    <scope>NUCLEOTIDE SEQUENCE [LARGE SCALE GENOMIC DNA]</scope>
    <source>
        <strain evidence="14 15">DSM 16655</strain>
    </source>
</reference>
<comment type="cofactor">
    <cofactor evidence="1">
        <name>Mg(2+)</name>
        <dbReference type="ChEBI" id="CHEBI:18420"/>
    </cofactor>
</comment>
<dbReference type="Pfam" id="PF02424">
    <property type="entry name" value="ApbE"/>
    <property type="match status" value="1"/>
</dbReference>
<keyword evidence="7 11" id="KW-0274">FAD</keyword>
<evidence type="ECO:0000256" key="5">
    <source>
        <dbReference type="ARBA" id="ARBA00022679"/>
    </source>
</evidence>
<evidence type="ECO:0000256" key="1">
    <source>
        <dbReference type="ARBA" id="ARBA00001946"/>
    </source>
</evidence>
<dbReference type="InterPro" id="IPR024932">
    <property type="entry name" value="ApbE"/>
</dbReference>
<organism evidence="14 15">
    <name type="scientific">Hoeflea alexandrii</name>
    <dbReference type="NCBI Taxonomy" id="288436"/>
    <lineage>
        <taxon>Bacteria</taxon>
        <taxon>Pseudomonadati</taxon>
        <taxon>Pseudomonadota</taxon>
        <taxon>Alphaproteobacteria</taxon>
        <taxon>Hyphomicrobiales</taxon>
        <taxon>Rhizobiaceae</taxon>
        <taxon>Hoeflea</taxon>
    </lineage>
</organism>
<comment type="similarity">
    <text evidence="11">Belongs to the ApbE family.</text>
</comment>
<evidence type="ECO:0000256" key="9">
    <source>
        <dbReference type="ARBA" id="ARBA00031306"/>
    </source>
</evidence>
<evidence type="ECO:0000256" key="6">
    <source>
        <dbReference type="ARBA" id="ARBA00022723"/>
    </source>
</evidence>
<dbReference type="PIRSF" id="PIRSF006268">
    <property type="entry name" value="ApbE"/>
    <property type="match status" value="1"/>
</dbReference>
<dbReference type="Proteomes" id="UP001320715">
    <property type="component" value="Unassembled WGS sequence"/>
</dbReference>
<evidence type="ECO:0000256" key="4">
    <source>
        <dbReference type="ARBA" id="ARBA00022630"/>
    </source>
</evidence>
<keyword evidence="13" id="KW-0732">Signal</keyword>
<evidence type="ECO:0000313" key="15">
    <source>
        <dbReference type="Proteomes" id="UP001320715"/>
    </source>
</evidence>
<dbReference type="SUPFAM" id="SSF143631">
    <property type="entry name" value="ApbE-like"/>
    <property type="match status" value="1"/>
</dbReference>
<evidence type="ECO:0000256" key="3">
    <source>
        <dbReference type="ARBA" id="ARBA00016337"/>
    </source>
</evidence>
<comment type="caution">
    <text evidence="14">The sequence shown here is derived from an EMBL/GenBank/DDBJ whole genome shotgun (WGS) entry which is preliminary data.</text>
</comment>
<dbReference type="PANTHER" id="PTHR30040:SF2">
    <property type="entry name" value="FAD:PROTEIN FMN TRANSFERASE"/>
    <property type="match status" value="1"/>
</dbReference>
<gene>
    <name evidence="14" type="ORF">GTW23_00245</name>
</gene>
<evidence type="ECO:0000256" key="7">
    <source>
        <dbReference type="ARBA" id="ARBA00022827"/>
    </source>
</evidence>
<comment type="catalytic activity">
    <reaction evidence="10 11">
        <text>L-threonyl-[protein] + FAD = FMN-L-threonyl-[protein] + AMP + H(+)</text>
        <dbReference type="Rhea" id="RHEA:36847"/>
        <dbReference type="Rhea" id="RHEA-COMP:11060"/>
        <dbReference type="Rhea" id="RHEA-COMP:11061"/>
        <dbReference type="ChEBI" id="CHEBI:15378"/>
        <dbReference type="ChEBI" id="CHEBI:30013"/>
        <dbReference type="ChEBI" id="CHEBI:57692"/>
        <dbReference type="ChEBI" id="CHEBI:74257"/>
        <dbReference type="ChEBI" id="CHEBI:456215"/>
        <dbReference type="EC" id="2.7.1.180"/>
    </reaction>
</comment>
<proteinExistence type="inferred from homology"/>
<evidence type="ECO:0000256" key="8">
    <source>
        <dbReference type="ARBA" id="ARBA00022842"/>
    </source>
</evidence>
<dbReference type="Gene3D" id="3.10.520.10">
    <property type="entry name" value="ApbE-like domains"/>
    <property type="match status" value="1"/>
</dbReference>
<sequence>MSFSRRRFIAIAAGCVLAAKPGSAAPVDGARWRGVALGAETDLRIVGMPRAQAEYLIGVARAEIERLEKQFSLYRQDSALVSLNGDGFLRDPSPDMLELLSLAGSVHEASDGMFDPTIQPLWKAYAESGGWPGRASIRRALERVGWNMVEVSPALVRLPRGGAMTLNGIAQGFITDKVVALLKSFGLEHALVNVGEISAVGRPAGFEAWPVQLDAAGTSRKTVGLRDRSVATSGALGTTLDASQSVSHIVDPRNGNPAPVLWRRMSVMHRSAALADGISTAAVLMEAGQLTAMAHQFDGLSIDAISRNGSSFLL</sequence>
<dbReference type="InterPro" id="IPR003374">
    <property type="entry name" value="ApbE-like_sf"/>
</dbReference>
<evidence type="ECO:0000256" key="2">
    <source>
        <dbReference type="ARBA" id="ARBA00011955"/>
    </source>
</evidence>
<protein>
    <recommendedName>
        <fullName evidence="3 11">FAD:protein FMN transferase</fullName>
        <ecNumber evidence="2 11">2.7.1.180</ecNumber>
    </recommendedName>
    <alternativeName>
        <fullName evidence="9 11">Flavin transferase</fullName>
    </alternativeName>
</protein>
<evidence type="ECO:0000256" key="11">
    <source>
        <dbReference type="PIRNR" id="PIRNR006268"/>
    </source>
</evidence>
<dbReference type="PROSITE" id="PS51318">
    <property type="entry name" value="TAT"/>
    <property type="match status" value="1"/>
</dbReference>
<keyword evidence="4 11" id="KW-0285">Flavoprotein</keyword>
<keyword evidence="8 11" id="KW-0460">Magnesium</keyword>
<evidence type="ECO:0000256" key="10">
    <source>
        <dbReference type="ARBA" id="ARBA00048540"/>
    </source>
</evidence>
<keyword evidence="15" id="KW-1185">Reference proteome</keyword>
<keyword evidence="6 11" id="KW-0479">Metal-binding</keyword>
<dbReference type="EMBL" id="JAAAML010000001">
    <property type="protein sequence ID" value="MCO6406585.1"/>
    <property type="molecule type" value="Genomic_DNA"/>
</dbReference>
<evidence type="ECO:0000256" key="13">
    <source>
        <dbReference type="SAM" id="SignalP"/>
    </source>
</evidence>
<dbReference type="InterPro" id="IPR006311">
    <property type="entry name" value="TAT_signal"/>
</dbReference>
<feature type="coiled-coil region" evidence="12">
    <location>
        <begin position="50"/>
        <end position="77"/>
    </location>
</feature>
<accession>A0ABT1CK59</accession>
<keyword evidence="12" id="KW-0175">Coiled coil</keyword>
<evidence type="ECO:0000313" key="14">
    <source>
        <dbReference type="EMBL" id="MCO6406585.1"/>
    </source>
</evidence>